<dbReference type="AlphaFoldDB" id="M3H671"/>
<accession>M3H671</accession>
<sequence length="65" mass="7600">METFQKRLKILEAFLAQNNSPVLIESQVQALERRKLEKQIEDEIETKISGTWDVNILITWAQSKV</sequence>
<dbReference type="EMBL" id="AHOR02000004">
    <property type="protein sequence ID" value="EMF84330.1"/>
    <property type="molecule type" value="Genomic_DNA"/>
</dbReference>
<protein>
    <submittedName>
        <fullName evidence="1">Uncharacterized protein</fullName>
    </submittedName>
</protein>
<evidence type="ECO:0000313" key="2">
    <source>
        <dbReference type="Proteomes" id="UP000011770"/>
    </source>
</evidence>
<dbReference type="Proteomes" id="UP000011770">
    <property type="component" value="Unassembled WGS sequence"/>
</dbReference>
<comment type="caution">
    <text evidence="1">The sequence shown here is derived from an EMBL/GenBank/DDBJ whole genome shotgun (WGS) entry which is preliminary data.</text>
</comment>
<organism evidence="1 2">
    <name type="scientific">Leptospira weilii serovar Topaz str. LT2116</name>
    <dbReference type="NCBI Taxonomy" id="1088540"/>
    <lineage>
        <taxon>Bacteria</taxon>
        <taxon>Pseudomonadati</taxon>
        <taxon>Spirochaetota</taxon>
        <taxon>Spirochaetia</taxon>
        <taxon>Leptospirales</taxon>
        <taxon>Leptospiraceae</taxon>
        <taxon>Leptospira</taxon>
    </lineage>
</organism>
<name>M3H671_9LEPT</name>
<gene>
    <name evidence="1" type="ORF">LEP1GSC188_0367</name>
</gene>
<evidence type="ECO:0000313" key="1">
    <source>
        <dbReference type="EMBL" id="EMF84330.1"/>
    </source>
</evidence>
<reference evidence="1 2" key="1">
    <citation type="submission" date="2013-01" db="EMBL/GenBank/DDBJ databases">
        <authorList>
            <person name="Harkins D.M."/>
            <person name="Durkin A.S."/>
            <person name="Brinkac L.M."/>
            <person name="Haft D.H."/>
            <person name="Selengut J.D."/>
            <person name="Sanka R."/>
            <person name="DePew J."/>
            <person name="Purushe J."/>
            <person name="Tulsiani S.M."/>
            <person name="Graham G.C."/>
            <person name="Burns M.-A."/>
            <person name="Dohnt M.F."/>
            <person name="Smythe L.D."/>
            <person name="McKay D.B."/>
            <person name="Craig S.B."/>
            <person name="Vinetz J.M."/>
            <person name="Sutton G.G."/>
            <person name="Nierman W.C."/>
            <person name="Fouts D.E."/>
        </authorList>
    </citation>
    <scope>NUCLEOTIDE SEQUENCE [LARGE SCALE GENOMIC DNA]</scope>
    <source>
        <strain evidence="1 2">LT2116</strain>
    </source>
</reference>
<proteinExistence type="predicted"/>